<dbReference type="GeneID" id="69570910"/>
<sequence>MAYEKQTWIPYDDNKTEEQNIQAGAVVTAERINHLEDGLDEHDKDTTNPHKVTKAQVGLGNVTNVEQAPKTDLTSHTSNKTNPHGVTKSQVGLGNVSNVEQASKTEFNSHVADKTNPHSVTKAQVNLGNVDNYATANQTDAELGIAGNKFMTPIGVKQHVDSRMATQEEVDEGEARDKIVSPKTLDKKLDDLNVSGGFGAFNMSVFNGEQGQITGSGIHGKEVKSGTQVLHMRPDDPVAERASNGRIKIQKAGTYLFIIHTWYQIGTQTNGYLYFNLLKNGSRAGNNDRVTGQGVDALKNRWDGTGQCVNTANAGDEFSVGIETNITGSFTSVGTKTITVIKLA</sequence>
<protein>
    <submittedName>
        <fullName evidence="2">Uncharacterized protein</fullName>
    </submittedName>
</protein>
<accession>A0A2N8PRY9</accession>
<gene>
    <name evidence="2" type="ORF">EK398_21225</name>
</gene>
<dbReference type="RefSeq" id="WP_010743577.1">
    <property type="nucleotide sequence ID" value="NZ_CP034169.1"/>
</dbReference>
<reference evidence="2 3" key="1">
    <citation type="submission" date="2018-12" db="EMBL/GenBank/DDBJ databases">
        <title>A novel vanA-carrying plasmid in a clinical isolate of Enterococcus avium.</title>
        <authorList>
            <person name="Bernasconi O.J."/>
            <person name="Luzzaro F."/>
            <person name="Endimiani A."/>
        </authorList>
    </citation>
    <scope>NUCLEOTIDE SEQUENCE [LARGE SCALE GENOMIC DNA]</scope>
    <source>
        <strain evidence="2 3">LC0559/18</strain>
    </source>
</reference>
<name>A0A2N8PRY9_ENTAV</name>
<proteinExistence type="predicted"/>
<evidence type="ECO:0000256" key="1">
    <source>
        <dbReference type="SAM" id="MobiDB-lite"/>
    </source>
</evidence>
<evidence type="ECO:0000313" key="3">
    <source>
        <dbReference type="Proteomes" id="UP000288388"/>
    </source>
</evidence>
<evidence type="ECO:0000313" key="2">
    <source>
        <dbReference type="EMBL" id="RVU92985.1"/>
    </source>
</evidence>
<comment type="caution">
    <text evidence="2">The sequence shown here is derived from an EMBL/GenBank/DDBJ whole genome shotgun (WGS) entry which is preliminary data.</text>
</comment>
<dbReference type="Proteomes" id="UP000288388">
    <property type="component" value="Unassembled WGS sequence"/>
</dbReference>
<feature type="region of interest" description="Disordered" evidence="1">
    <location>
        <begin position="58"/>
        <end position="93"/>
    </location>
</feature>
<dbReference type="EMBL" id="RYZS01000002">
    <property type="protein sequence ID" value="RVU92985.1"/>
    <property type="molecule type" value="Genomic_DNA"/>
</dbReference>
<organism evidence="2 3">
    <name type="scientific">Enterococcus avium</name>
    <name type="common">Streptococcus avium</name>
    <dbReference type="NCBI Taxonomy" id="33945"/>
    <lineage>
        <taxon>Bacteria</taxon>
        <taxon>Bacillati</taxon>
        <taxon>Bacillota</taxon>
        <taxon>Bacilli</taxon>
        <taxon>Lactobacillales</taxon>
        <taxon>Enterococcaceae</taxon>
        <taxon>Enterococcus</taxon>
    </lineage>
</organism>
<feature type="compositionally biased region" description="Polar residues" evidence="1">
    <location>
        <begin position="61"/>
        <end position="93"/>
    </location>
</feature>
<dbReference type="AlphaFoldDB" id="A0A2N8PRY9"/>